<evidence type="ECO:0000259" key="1">
    <source>
        <dbReference type="Pfam" id="PF04195"/>
    </source>
</evidence>
<gene>
    <name evidence="2" type="ORF">C2845_PM01G05450</name>
</gene>
<proteinExistence type="predicted"/>
<dbReference type="EMBL" id="PQIB02000001">
    <property type="protein sequence ID" value="RLN39335.1"/>
    <property type="molecule type" value="Genomic_DNA"/>
</dbReference>
<dbReference type="Proteomes" id="UP000275267">
    <property type="component" value="Unassembled WGS sequence"/>
</dbReference>
<sequence length="327" mass="36518">MATWERSSFGTSRAEGLVKKGLLCNRTERYEWLFPDSEEAPAPPNGYIVSFAHFHERGFAAPPSPFFRGLLHYYGLEVQHLNPNGIQHIAAFVALCEGFLGIEPNFSLWKYFFTVSLYQKAEKRSGQPRATLVAIGCAGIHLRQSRAREYMAMKTAASHKGWHQQWFYVKNYSESPLPEFTGRVFEAAPEVWAYGPVEKEKKRISSLLRAIEYLKTKGLTGAGVIGAYHSRKVAPLMLRVRPLAEMVPNAPTAGTVLATGGLSTSEIRQRVREALEDKDVVFPVPGHPPMRPDRGFVDLVSVSCARCFSSRPLTRHSDAESCACRAN</sequence>
<evidence type="ECO:0000313" key="3">
    <source>
        <dbReference type="Proteomes" id="UP000275267"/>
    </source>
</evidence>
<dbReference type="Pfam" id="PF04195">
    <property type="entry name" value="Transposase_28"/>
    <property type="match status" value="1"/>
</dbReference>
<dbReference type="AlphaFoldDB" id="A0A3L6TIR7"/>
<evidence type="ECO:0000313" key="2">
    <source>
        <dbReference type="EMBL" id="RLN39335.1"/>
    </source>
</evidence>
<dbReference type="OrthoDB" id="690705at2759"/>
<feature type="domain" description="Transposase (putative) gypsy type" evidence="1">
    <location>
        <begin position="49"/>
        <end position="115"/>
    </location>
</feature>
<accession>A0A3L6TIR7</accession>
<dbReference type="PANTHER" id="PTHR33026:SF7">
    <property type="entry name" value="OS03G0100275 PROTEIN"/>
    <property type="match status" value="1"/>
</dbReference>
<comment type="caution">
    <text evidence="2">The sequence shown here is derived from an EMBL/GenBank/DDBJ whole genome shotgun (WGS) entry which is preliminary data.</text>
</comment>
<keyword evidence="3" id="KW-1185">Reference proteome</keyword>
<dbReference type="PANTHER" id="PTHR33026">
    <property type="entry name" value="OS06G0360600 PROTEIN"/>
    <property type="match status" value="1"/>
</dbReference>
<reference evidence="3" key="1">
    <citation type="journal article" date="2019" name="Nat. Commun.">
        <title>The genome of broomcorn millet.</title>
        <authorList>
            <person name="Zou C."/>
            <person name="Miki D."/>
            <person name="Li D."/>
            <person name="Tang Q."/>
            <person name="Xiao L."/>
            <person name="Rajput S."/>
            <person name="Deng P."/>
            <person name="Jia W."/>
            <person name="Huang R."/>
            <person name="Zhang M."/>
            <person name="Sun Y."/>
            <person name="Hu J."/>
            <person name="Fu X."/>
            <person name="Schnable P.S."/>
            <person name="Li F."/>
            <person name="Zhang H."/>
            <person name="Feng B."/>
            <person name="Zhu X."/>
            <person name="Liu R."/>
            <person name="Schnable J.C."/>
            <person name="Zhu J.-K."/>
            <person name="Zhang H."/>
        </authorList>
    </citation>
    <scope>NUCLEOTIDE SEQUENCE [LARGE SCALE GENOMIC DNA]</scope>
</reference>
<organism evidence="2 3">
    <name type="scientific">Panicum miliaceum</name>
    <name type="common">Proso millet</name>
    <name type="synonym">Broomcorn millet</name>
    <dbReference type="NCBI Taxonomy" id="4540"/>
    <lineage>
        <taxon>Eukaryota</taxon>
        <taxon>Viridiplantae</taxon>
        <taxon>Streptophyta</taxon>
        <taxon>Embryophyta</taxon>
        <taxon>Tracheophyta</taxon>
        <taxon>Spermatophyta</taxon>
        <taxon>Magnoliopsida</taxon>
        <taxon>Liliopsida</taxon>
        <taxon>Poales</taxon>
        <taxon>Poaceae</taxon>
        <taxon>PACMAD clade</taxon>
        <taxon>Panicoideae</taxon>
        <taxon>Panicodae</taxon>
        <taxon>Paniceae</taxon>
        <taxon>Panicinae</taxon>
        <taxon>Panicum</taxon>
        <taxon>Panicum sect. Panicum</taxon>
    </lineage>
</organism>
<name>A0A3L6TIR7_PANMI</name>
<dbReference type="InterPro" id="IPR007321">
    <property type="entry name" value="Transposase_28"/>
</dbReference>
<protein>
    <recommendedName>
        <fullName evidence="1">Transposase (putative) gypsy type domain-containing protein</fullName>
    </recommendedName>
</protein>